<dbReference type="EMBL" id="CP021330">
    <property type="protein sequence ID" value="AVX03167.1"/>
    <property type="molecule type" value="Genomic_DNA"/>
</dbReference>
<reference evidence="2 3" key="1">
    <citation type="submission" date="2017-05" db="EMBL/GenBank/DDBJ databases">
        <title>Genome Analysis of Maritalea myrionectae HL2708#5.</title>
        <authorList>
            <consortium name="Cotde Inc.-PKNU"/>
            <person name="Jang D."/>
            <person name="Oh H.-M."/>
        </authorList>
    </citation>
    <scope>NUCLEOTIDE SEQUENCE [LARGE SCALE GENOMIC DNA]</scope>
    <source>
        <strain evidence="2 3">HL2708#5</strain>
    </source>
</reference>
<dbReference type="RefSeq" id="WP_117394908.1">
    <property type="nucleotide sequence ID" value="NZ_CP021330.1"/>
</dbReference>
<dbReference type="AlphaFoldDB" id="A0A2R4MAV0"/>
<keyword evidence="1" id="KW-0472">Membrane</keyword>
<evidence type="ECO:0000313" key="3">
    <source>
        <dbReference type="Proteomes" id="UP000258927"/>
    </source>
</evidence>
<sequence>MSRWVTAPGRADDLNFKTLQEGEVSTAKKDNAIERIAKYVPAEILAGFTALYSALIAMALSDNEKLIGAAILIAVFFATTIAYIIKYTPDNASRKAHLAVTPLAFLAWSYAISSAVLGDYYLPLFAFAAQVVVIALSIIVKPGE</sequence>
<accession>A0A2R4MAV0</accession>
<organism evidence="2 3">
    <name type="scientific">Maritalea myrionectae</name>
    <dbReference type="NCBI Taxonomy" id="454601"/>
    <lineage>
        <taxon>Bacteria</taxon>
        <taxon>Pseudomonadati</taxon>
        <taxon>Pseudomonadota</taxon>
        <taxon>Alphaproteobacteria</taxon>
        <taxon>Hyphomicrobiales</taxon>
        <taxon>Devosiaceae</taxon>
        <taxon>Maritalea</taxon>
    </lineage>
</organism>
<proteinExistence type="predicted"/>
<feature type="transmembrane region" description="Helical" evidence="1">
    <location>
        <begin position="66"/>
        <end position="85"/>
    </location>
</feature>
<name>A0A2R4MAV0_9HYPH</name>
<keyword evidence="1" id="KW-0812">Transmembrane</keyword>
<feature type="transmembrane region" description="Helical" evidence="1">
    <location>
        <begin position="122"/>
        <end position="140"/>
    </location>
</feature>
<evidence type="ECO:0000256" key="1">
    <source>
        <dbReference type="SAM" id="Phobius"/>
    </source>
</evidence>
<feature type="transmembrane region" description="Helical" evidence="1">
    <location>
        <begin position="39"/>
        <end position="60"/>
    </location>
</feature>
<gene>
    <name evidence="2" type="ORF">MXMO3_00623</name>
</gene>
<keyword evidence="3" id="KW-1185">Reference proteome</keyword>
<protein>
    <submittedName>
        <fullName evidence="2">Uncharacterized protein</fullName>
    </submittedName>
</protein>
<dbReference type="KEGG" id="mmyr:MXMO3_00623"/>
<feature type="transmembrane region" description="Helical" evidence="1">
    <location>
        <begin position="97"/>
        <end position="116"/>
    </location>
</feature>
<keyword evidence="1" id="KW-1133">Transmembrane helix</keyword>
<dbReference type="Proteomes" id="UP000258927">
    <property type="component" value="Chromosome"/>
</dbReference>
<evidence type="ECO:0000313" key="2">
    <source>
        <dbReference type="EMBL" id="AVX03167.1"/>
    </source>
</evidence>